<dbReference type="Proteomes" id="UP000251993">
    <property type="component" value="Chromosome"/>
</dbReference>
<dbReference type="EMBL" id="CP030850">
    <property type="protein sequence ID" value="AXE16818.1"/>
    <property type="molecule type" value="Genomic_DNA"/>
</dbReference>
<organism evidence="1 2">
    <name type="scientific">Runella rosea</name>
    <dbReference type="NCBI Taxonomy" id="2259595"/>
    <lineage>
        <taxon>Bacteria</taxon>
        <taxon>Pseudomonadati</taxon>
        <taxon>Bacteroidota</taxon>
        <taxon>Cytophagia</taxon>
        <taxon>Cytophagales</taxon>
        <taxon>Spirosomataceae</taxon>
        <taxon>Runella</taxon>
    </lineage>
</organism>
<dbReference type="AlphaFoldDB" id="A0A344TDU7"/>
<gene>
    <name evidence="1" type="ORF">DR864_03240</name>
</gene>
<evidence type="ECO:0000313" key="2">
    <source>
        <dbReference type="Proteomes" id="UP000251993"/>
    </source>
</evidence>
<evidence type="ECO:0000313" key="1">
    <source>
        <dbReference type="EMBL" id="AXE16818.1"/>
    </source>
</evidence>
<dbReference type="KEGG" id="run:DR864_03240"/>
<dbReference type="OrthoDB" id="2846443at2"/>
<reference evidence="1 2" key="1">
    <citation type="submission" date="2018-07" db="EMBL/GenBank/DDBJ databases">
        <title>Genome sequencing of Runella.</title>
        <authorList>
            <person name="Baek M.-G."/>
            <person name="Yi H."/>
        </authorList>
    </citation>
    <scope>NUCLEOTIDE SEQUENCE [LARGE SCALE GENOMIC DNA]</scope>
    <source>
        <strain evidence="1 2">HYN0085</strain>
    </source>
</reference>
<proteinExistence type="predicted"/>
<dbReference type="RefSeq" id="WP_114065605.1">
    <property type="nucleotide sequence ID" value="NZ_CP030850.1"/>
</dbReference>
<name>A0A344TDU7_9BACT</name>
<protein>
    <submittedName>
        <fullName evidence="1">Uncharacterized protein</fullName>
    </submittedName>
</protein>
<keyword evidence="2" id="KW-1185">Reference proteome</keyword>
<accession>A0A344TDU7</accession>
<sequence>MHQYDLDRVHFYSIEDMAGGHELSKGEHILRSEPKPKSSYTDINDVLELYNLKKYFDNGIYLKKWTQNEIDNFKVKATQYGKIVGYFFSTISENNVIDLFEQTQHSYINSFWEIVSTQNVFKKISKTNFIKILKKEPHLIYEFLTHKGLVEYYNIEFRDFLLSYSKSAEILLTHYETKNDLKNNQKYIPKSLTIIDKERIISKYLDSTDTNLNYIRLIENVRNRNDFKISDKIRLKAKRLHKSQTEKFFSEKGGMTYGVAITFPENASKIKDGYIDDNLVCHYSYSLDYIKKNDHPYLLFLNFKYLFEFIDNQNRINLLSKKSQMGLFERIMGVHSQNEYRTGLSFQLTEMTSQGQIYGYNKIINGLNISVENILHFVFTTAFQERYIFASNARFSIPSATNSYFEKVRLLAPEFESILKQYKLFVEDGSIDFELLQISSSPTSIKDIPSLNKNKYIYFNFDNKEMIGCSNLLFSDQTLLTYVEPFKDKGYHNFYELLTNEQVSFINYEVDQRLQLDYLISKGFIRINSKSFIEIANIERFLIFKDLYDNEFASFYIYPIEFKEEILQMESEKIIFFESSLFSKTEQAYFNYFLNKSEFTNGLDLRNSYLHGTQANPEEIQKHEYAYFTYLKLLILALLKMDDDLLISNAVKNDTKGASG</sequence>